<dbReference type="GO" id="GO:0005524">
    <property type="term" value="F:ATP binding"/>
    <property type="evidence" value="ECO:0007669"/>
    <property type="project" value="InterPro"/>
</dbReference>
<evidence type="ECO:0000313" key="5">
    <source>
        <dbReference type="Proteomes" id="UP000712281"/>
    </source>
</evidence>
<proteinExistence type="inferred from homology"/>
<dbReference type="PANTHER" id="PTHR11909">
    <property type="entry name" value="CASEIN KINASE-RELATED"/>
    <property type="match status" value="1"/>
</dbReference>
<dbReference type="Gene3D" id="1.10.510.10">
    <property type="entry name" value="Transferase(Phosphotransferase) domain 1"/>
    <property type="match status" value="1"/>
</dbReference>
<feature type="domain" description="Protein kinase" evidence="3">
    <location>
        <begin position="1"/>
        <end position="134"/>
    </location>
</feature>
<name>A0A8S9II09_BRACR</name>
<protein>
    <recommendedName>
        <fullName evidence="3">Protein kinase domain-containing protein</fullName>
    </recommendedName>
</protein>
<feature type="compositionally biased region" description="Basic and acidic residues" evidence="2">
    <location>
        <begin position="239"/>
        <end position="249"/>
    </location>
</feature>
<gene>
    <name evidence="4" type="ORF">F2Q68_00026547</name>
</gene>
<dbReference type="Proteomes" id="UP000712281">
    <property type="component" value="Unassembled WGS sequence"/>
</dbReference>
<dbReference type="InterPro" id="IPR011009">
    <property type="entry name" value="Kinase-like_dom_sf"/>
</dbReference>
<feature type="non-terminal residue" evidence="4">
    <location>
        <position position="1"/>
    </location>
</feature>
<feature type="compositionally biased region" description="Basic and acidic residues" evidence="2">
    <location>
        <begin position="256"/>
        <end position="265"/>
    </location>
</feature>
<reference evidence="4" key="1">
    <citation type="submission" date="2019-12" db="EMBL/GenBank/DDBJ databases">
        <title>Genome sequencing and annotation of Brassica cretica.</title>
        <authorList>
            <person name="Studholme D.J."/>
            <person name="Sarris P.F."/>
        </authorList>
    </citation>
    <scope>NUCLEOTIDE SEQUENCE</scope>
    <source>
        <strain evidence="4">PFS-001/15</strain>
        <tissue evidence="4">Leaf</tissue>
    </source>
</reference>
<evidence type="ECO:0000313" key="4">
    <source>
        <dbReference type="EMBL" id="KAF2569498.1"/>
    </source>
</evidence>
<dbReference type="PROSITE" id="PS50011">
    <property type="entry name" value="PROTEIN_KINASE_DOM"/>
    <property type="match status" value="1"/>
</dbReference>
<dbReference type="InterPro" id="IPR050235">
    <property type="entry name" value="CK1_Ser-Thr_kinase"/>
</dbReference>
<dbReference type="EMBL" id="QGKW02001911">
    <property type="protein sequence ID" value="KAF2569498.1"/>
    <property type="molecule type" value="Genomic_DNA"/>
</dbReference>
<dbReference type="SUPFAM" id="SSF56112">
    <property type="entry name" value="Protein kinase-like (PK-like)"/>
    <property type="match status" value="1"/>
</dbReference>
<sequence>VYIIDYGLAKKYKDLQTQKHIPYRENKNLTGTARYASVNTHLGIEQSRRDDLESLGYVLMYFLRGSLPWQGLKGGTKMQKYDKISEKKMLTPVEILCKSHPSEFTSYFHYCRSLRFEDKPDYSYLRRLFRDLFIREGYQLDYLFDWTTLKYPQTGSTSRPRVSSFTDFKCCGDPNFHNKSKILSYCCFVYRSQQLTPLDPPGPPAEKSEKPTVGQDLRGRFSGAIEAFTRRNVSSQGAHGDRSRQRSSDDVPSSSKEVHESDRNPSSKRGVMSPGSSAEPSENRSSRLFSSGSRLATTQQNYESKPSSASGIRSFELLTIGSAKNKK</sequence>
<comment type="caution">
    <text evidence="4">The sequence shown here is derived from an EMBL/GenBank/DDBJ whole genome shotgun (WGS) entry which is preliminary data.</text>
</comment>
<dbReference type="InterPro" id="IPR000719">
    <property type="entry name" value="Prot_kinase_dom"/>
</dbReference>
<dbReference type="GO" id="GO:0004672">
    <property type="term" value="F:protein kinase activity"/>
    <property type="evidence" value="ECO:0007669"/>
    <property type="project" value="InterPro"/>
</dbReference>
<organism evidence="4 5">
    <name type="scientific">Brassica cretica</name>
    <name type="common">Mustard</name>
    <dbReference type="NCBI Taxonomy" id="69181"/>
    <lineage>
        <taxon>Eukaryota</taxon>
        <taxon>Viridiplantae</taxon>
        <taxon>Streptophyta</taxon>
        <taxon>Embryophyta</taxon>
        <taxon>Tracheophyta</taxon>
        <taxon>Spermatophyta</taxon>
        <taxon>Magnoliopsida</taxon>
        <taxon>eudicotyledons</taxon>
        <taxon>Gunneridae</taxon>
        <taxon>Pentapetalae</taxon>
        <taxon>rosids</taxon>
        <taxon>malvids</taxon>
        <taxon>Brassicales</taxon>
        <taxon>Brassicaceae</taxon>
        <taxon>Brassiceae</taxon>
        <taxon>Brassica</taxon>
    </lineage>
</organism>
<feature type="compositionally biased region" description="Polar residues" evidence="2">
    <location>
        <begin position="295"/>
        <end position="311"/>
    </location>
</feature>
<feature type="region of interest" description="Disordered" evidence="2">
    <location>
        <begin position="228"/>
        <end position="327"/>
    </location>
</feature>
<evidence type="ECO:0000256" key="2">
    <source>
        <dbReference type="SAM" id="MobiDB-lite"/>
    </source>
</evidence>
<accession>A0A8S9II09</accession>
<evidence type="ECO:0000259" key="3">
    <source>
        <dbReference type="PROSITE" id="PS50011"/>
    </source>
</evidence>
<dbReference type="AlphaFoldDB" id="A0A8S9II09"/>
<comment type="similarity">
    <text evidence="1">Belongs to the protein kinase superfamily. CK1 Ser/Thr protein kinase family. Casein kinase I subfamily.</text>
</comment>
<evidence type="ECO:0000256" key="1">
    <source>
        <dbReference type="ARBA" id="ARBA00005926"/>
    </source>
</evidence>